<keyword evidence="2" id="KW-0964">Secreted</keyword>
<reference evidence="6" key="1">
    <citation type="submission" date="2022-12" db="EMBL/GenBank/DDBJ databases">
        <authorList>
            <person name="Alioto T."/>
            <person name="Alioto T."/>
            <person name="Gomez Garrido J."/>
        </authorList>
    </citation>
    <scope>NUCLEOTIDE SEQUENCE</scope>
</reference>
<evidence type="ECO:0000256" key="1">
    <source>
        <dbReference type="ARBA" id="ARBA00004613"/>
    </source>
</evidence>
<dbReference type="CDD" id="cd23572">
    <property type="entry name" value="TFP_LU_ECD_PINLYP_rpt2"/>
    <property type="match status" value="1"/>
</dbReference>
<evidence type="ECO:0000256" key="3">
    <source>
        <dbReference type="ARBA" id="ARBA00023157"/>
    </source>
</evidence>
<feature type="domain" description="UPAR/Ly6" evidence="5">
    <location>
        <begin position="20"/>
        <end position="102"/>
    </location>
</feature>
<gene>
    <name evidence="6" type="ORF">PODLI_1B016120</name>
</gene>
<protein>
    <recommendedName>
        <fullName evidence="5">UPAR/Ly6 domain-containing protein</fullName>
    </recommendedName>
</protein>
<evidence type="ECO:0000313" key="6">
    <source>
        <dbReference type="EMBL" id="CAI5781101.1"/>
    </source>
</evidence>
<evidence type="ECO:0000256" key="2">
    <source>
        <dbReference type="ARBA" id="ARBA00022525"/>
    </source>
</evidence>
<comment type="subcellular location">
    <subcellularLocation>
        <location evidence="1">Secreted</location>
    </subcellularLocation>
</comment>
<name>A0AA35KMS6_9SAUR</name>
<dbReference type="InterPro" id="IPR050918">
    <property type="entry name" value="CNF-like_PLA2_Inhibitor"/>
</dbReference>
<dbReference type="InterPro" id="IPR016054">
    <property type="entry name" value="LY6_UPA_recep-like"/>
</dbReference>
<dbReference type="Pfam" id="PF00021">
    <property type="entry name" value="UPAR_LY6"/>
    <property type="match status" value="2"/>
</dbReference>
<dbReference type="Gene3D" id="2.10.60.10">
    <property type="entry name" value="CD59"/>
    <property type="match status" value="2"/>
</dbReference>
<evidence type="ECO:0000259" key="5">
    <source>
        <dbReference type="Pfam" id="PF00021"/>
    </source>
</evidence>
<evidence type="ECO:0000256" key="4">
    <source>
        <dbReference type="SAM" id="SignalP"/>
    </source>
</evidence>
<sequence length="201" mass="22348">MQTSLIVYLFILLPVTGVCLNCERCSSSNSDSCIGTPYTCPLSEDACLIFTSENIVGNDRWFSTFKGCTKKKFCPPTPMGFTFPNQRKRRAAKCCHKDLCNAGSVTLPRLGARPNGLQCPGCFSQNPRCRPTETLNCHGWERKCVYYDVSVQQGDEIYTYAKRGCGTKHACVSGPRTLGIPGLYVEIWKNAMCTPAVKYMH</sequence>
<dbReference type="Proteomes" id="UP001178461">
    <property type="component" value="Chromosome 8"/>
</dbReference>
<keyword evidence="7" id="KW-1185">Reference proteome</keyword>
<dbReference type="InterPro" id="IPR045860">
    <property type="entry name" value="Snake_toxin-like_sf"/>
</dbReference>
<evidence type="ECO:0000313" key="7">
    <source>
        <dbReference type="Proteomes" id="UP001178461"/>
    </source>
</evidence>
<accession>A0AA35KMS6</accession>
<keyword evidence="3" id="KW-1015">Disulfide bond</keyword>
<organism evidence="6 7">
    <name type="scientific">Podarcis lilfordi</name>
    <name type="common">Lilford's wall lizard</name>
    <dbReference type="NCBI Taxonomy" id="74358"/>
    <lineage>
        <taxon>Eukaryota</taxon>
        <taxon>Metazoa</taxon>
        <taxon>Chordata</taxon>
        <taxon>Craniata</taxon>
        <taxon>Vertebrata</taxon>
        <taxon>Euteleostomi</taxon>
        <taxon>Lepidosauria</taxon>
        <taxon>Squamata</taxon>
        <taxon>Bifurcata</taxon>
        <taxon>Unidentata</taxon>
        <taxon>Episquamata</taxon>
        <taxon>Laterata</taxon>
        <taxon>Lacertibaenia</taxon>
        <taxon>Lacertidae</taxon>
        <taxon>Podarcis</taxon>
    </lineage>
</organism>
<dbReference type="SUPFAM" id="SSF57302">
    <property type="entry name" value="Snake toxin-like"/>
    <property type="match status" value="2"/>
</dbReference>
<dbReference type="CDD" id="cd23571">
    <property type="entry name" value="TFP_LU_ECD_PINLYP_rpt1"/>
    <property type="match status" value="1"/>
</dbReference>
<proteinExistence type="predicted"/>
<dbReference type="AlphaFoldDB" id="A0AA35KMS6"/>
<feature type="domain" description="UPAR/Ly6" evidence="5">
    <location>
        <begin position="115"/>
        <end position="180"/>
    </location>
</feature>
<keyword evidence="4" id="KW-0732">Signal</keyword>
<feature type="chain" id="PRO_5041263501" description="UPAR/Ly6 domain-containing protein" evidence="4">
    <location>
        <begin position="18"/>
        <end position="201"/>
    </location>
</feature>
<dbReference type="GO" id="GO:0005576">
    <property type="term" value="C:extracellular region"/>
    <property type="evidence" value="ECO:0007669"/>
    <property type="project" value="UniProtKB-SubCell"/>
</dbReference>
<feature type="signal peptide" evidence="4">
    <location>
        <begin position="1"/>
        <end position="17"/>
    </location>
</feature>
<dbReference type="PANTHER" id="PTHR20914">
    <property type="entry name" value="LY6/PLAUR DOMAIN-CONTAINING PROTEIN 8"/>
    <property type="match status" value="1"/>
</dbReference>
<dbReference type="EMBL" id="OX395133">
    <property type="protein sequence ID" value="CAI5781101.1"/>
    <property type="molecule type" value="Genomic_DNA"/>
</dbReference>
<dbReference type="PANTHER" id="PTHR20914:SF9">
    <property type="entry name" value="COILED, ISOFORM A"/>
    <property type="match status" value="1"/>
</dbReference>